<keyword evidence="9" id="KW-1185">Reference proteome</keyword>
<dbReference type="Pfam" id="PF03798">
    <property type="entry name" value="TRAM_LAG1_CLN8"/>
    <property type="match status" value="1"/>
</dbReference>
<evidence type="ECO:0000313" key="8">
    <source>
        <dbReference type="EMBL" id="CAD7640664.1"/>
    </source>
</evidence>
<dbReference type="AlphaFoldDB" id="A0A7R9QCL6"/>
<dbReference type="InterPro" id="IPR050846">
    <property type="entry name" value="TLCD"/>
</dbReference>
<keyword evidence="2 5" id="KW-0812">Transmembrane</keyword>
<gene>
    <name evidence="8" type="ORF">ONB1V03_LOCUS2679</name>
</gene>
<dbReference type="EMBL" id="OC915485">
    <property type="protein sequence ID" value="CAD7640664.1"/>
    <property type="molecule type" value="Genomic_DNA"/>
</dbReference>
<dbReference type="GO" id="GO:0071709">
    <property type="term" value="P:membrane assembly"/>
    <property type="evidence" value="ECO:0007669"/>
    <property type="project" value="TreeGrafter"/>
</dbReference>
<evidence type="ECO:0000256" key="3">
    <source>
        <dbReference type="ARBA" id="ARBA00022989"/>
    </source>
</evidence>
<evidence type="ECO:0000256" key="4">
    <source>
        <dbReference type="ARBA" id="ARBA00023136"/>
    </source>
</evidence>
<evidence type="ECO:0000259" key="7">
    <source>
        <dbReference type="PROSITE" id="PS50922"/>
    </source>
</evidence>
<name>A0A7R9QCL6_9ACAR</name>
<organism evidence="8">
    <name type="scientific">Oppiella nova</name>
    <dbReference type="NCBI Taxonomy" id="334625"/>
    <lineage>
        <taxon>Eukaryota</taxon>
        <taxon>Metazoa</taxon>
        <taxon>Ecdysozoa</taxon>
        <taxon>Arthropoda</taxon>
        <taxon>Chelicerata</taxon>
        <taxon>Arachnida</taxon>
        <taxon>Acari</taxon>
        <taxon>Acariformes</taxon>
        <taxon>Sarcoptiformes</taxon>
        <taxon>Oribatida</taxon>
        <taxon>Brachypylina</taxon>
        <taxon>Oppioidea</taxon>
        <taxon>Oppiidae</taxon>
        <taxon>Oppiella</taxon>
    </lineage>
</organism>
<proteinExistence type="predicted"/>
<accession>A0A7R9QCL6</accession>
<keyword evidence="4 5" id="KW-0472">Membrane</keyword>
<feature type="transmembrane region" description="Helical" evidence="6">
    <location>
        <begin position="132"/>
        <end position="151"/>
    </location>
</feature>
<feature type="transmembrane region" description="Helical" evidence="6">
    <location>
        <begin position="203"/>
        <end position="224"/>
    </location>
</feature>
<dbReference type="PANTHER" id="PTHR13439:SF4">
    <property type="entry name" value="TLC DOMAIN-CONTAINING PROTEIN"/>
    <property type="match status" value="1"/>
</dbReference>
<dbReference type="PANTHER" id="PTHR13439">
    <property type="entry name" value="CT120 PROTEIN"/>
    <property type="match status" value="1"/>
</dbReference>
<dbReference type="GO" id="GO:0055091">
    <property type="term" value="P:phospholipid homeostasis"/>
    <property type="evidence" value="ECO:0007669"/>
    <property type="project" value="TreeGrafter"/>
</dbReference>
<feature type="domain" description="TLC" evidence="7">
    <location>
        <begin position="38"/>
        <end position="244"/>
    </location>
</feature>
<comment type="subcellular location">
    <subcellularLocation>
        <location evidence="1">Membrane</location>
        <topology evidence="1">Multi-pass membrane protein</topology>
    </subcellularLocation>
</comment>
<keyword evidence="3 6" id="KW-1133">Transmembrane helix</keyword>
<dbReference type="EMBL" id="CAJPVJ010000660">
    <property type="protein sequence ID" value="CAG2163095.1"/>
    <property type="molecule type" value="Genomic_DNA"/>
</dbReference>
<dbReference type="InterPro" id="IPR006634">
    <property type="entry name" value="TLC-dom"/>
</dbReference>
<dbReference type="GO" id="GO:0005886">
    <property type="term" value="C:plasma membrane"/>
    <property type="evidence" value="ECO:0007669"/>
    <property type="project" value="TreeGrafter"/>
</dbReference>
<sequence length="262" mass="29989">MVDSIDLITICVSAITFVIINQIIVRFLRPQSIGFNTFLDWKFRNIFTSLCHSFTVGFGILYVIIDDRSILSDMLSAESSAGDALICISTGYFVYDLMLSLTNLQYPGRVEIIVHHVMTLSCLTVSLYERRFMAYCMVGLTVEISSFFIHVRELLLLSGALRTSVIYYSNSILTVFTLIVFRFLPLSWISYGLYTDRQHIELALILMAVLFLVVIFLVSSVLLYRVVNIDFNSTIARHMMHTIVAITNKFHFKCSSKVKKFF</sequence>
<evidence type="ECO:0000256" key="5">
    <source>
        <dbReference type="PROSITE-ProRule" id="PRU00205"/>
    </source>
</evidence>
<dbReference type="OrthoDB" id="10266980at2759"/>
<reference evidence="8" key="1">
    <citation type="submission" date="2020-11" db="EMBL/GenBank/DDBJ databases">
        <authorList>
            <person name="Tran Van P."/>
        </authorList>
    </citation>
    <scope>NUCLEOTIDE SEQUENCE</scope>
</reference>
<dbReference type="PROSITE" id="PS50922">
    <property type="entry name" value="TLC"/>
    <property type="match status" value="1"/>
</dbReference>
<feature type="transmembrane region" description="Helical" evidence="6">
    <location>
        <begin position="7"/>
        <end position="25"/>
    </location>
</feature>
<feature type="transmembrane region" description="Helical" evidence="6">
    <location>
        <begin position="45"/>
        <end position="65"/>
    </location>
</feature>
<feature type="transmembrane region" description="Helical" evidence="6">
    <location>
        <begin position="171"/>
        <end position="191"/>
    </location>
</feature>
<evidence type="ECO:0000256" key="6">
    <source>
        <dbReference type="SAM" id="Phobius"/>
    </source>
</evidence>
<protein>
    <recommendedName>
        <fullName evidence="7">TLC domain-containing protein</fullName>
    </recommendedName>
</protein>
<dbReference type="GO" id="GO:0097035">
    <property type="term" value="P:regulation of membrane lipid distribution"/>
    <property type="evidence" value="ECO:0007669"/>
    <property type="project" value="TreeGrafter"/>
</dbReference>
<evidence type="ECO:0000313" key="9">
    <source>
        <dbReference type="Proteomes" id="UP000728032"/>
    </source>
</evidence>
<dbReference type="GO" id="GO:0007009">
    <property type="term" value="P:plasma membrane organization"/>
    <property type="evidence" value="ECO:0007669"/>
    <property type="project" value="TreeGrafter"/>
</dbReference>
<evidence type="ECO:0000256" key="2">
    <source>
        <dbReference type="ARBA" id="ARBA00022692"/>
    </source>
</evidence>
<dbReference type="SMART" id="SM00724">
    <property type="entry name" value="TLC"/>
    <property type="match status" value="1"/>
</dbReference>
<evidence type="ECO:0000256" key="1">
    <source>
        <dbReference type="ARBA" id="ARBA00004141"/>
    </source>
</evidence>
<dbReference type="Proteomes" id="UP000728032">
    <property type="component" value="Unassembled WGS sequence"/>
</dbReference>